<evidence type="ECO:0000313" key="2">
    <source>
        <dbReference type="Proteomes" id="UP000438429"/>
    </source>
</evidence>
<organism evidence="1 2">
    <name type="scientific">Scophthalmus maximus</name>
    <name type="common">Turbot</name>
    <name type="synonym">Psetta maxima</name>
    <dbReference type="NCBI Taxonomy" id="52904"/>
    <lineage>
        <taxon>Eukaryota</taxon>
        <taxon>Metazoa</taxon>
        <taxon>Chordata</taxon>
        <taxon>Craniata</taxon>
        <taxon>Vertebrata</taxon>
        <taxon>Euteleostomi</taxon>
        <taxon>Actinopterygii</taxon>
        <taxon>Neopterygii</taxon>
        <taxon>Teleostei</taxon>
        <taxon>Neoteleostei</taxon>
        <taxon>Acanthomorphata</taxon>
        <taxon>Carangaria</taxon>
        <taxon>Pleuronectiformes</taxon>
        <taxon>Pleuronectoidei</taxon>
        <taxon>Scophthalmidae</taxon>
        <taxon>Scophthalmus</taxon>
    </lineage>
</organism>
<name>A0A6A4SJ70_SCOMX</name>
<protein>
    <submittedName>
        <fullName evidence="1">Uncharacterized protein</fullName>
    </submittedName>
</protein>
<dbReference type="EMBL" id="VEVO01000011">
    <property type="protein sequence ID" value="KAF0035236.1"/>
    <property type="molecule type" value="Genomic_DNA"/>
</dbReference>
<sequence length="274" mass="30704">MTINSSSIVLSPWFMCEEESVFRICELLHYGDCRQCRPGNEKSPADAENITRKTLTGRLVSTSTKTFHIFSRDDMMSHYWKYIAVCTVYTVHKQTAAVATAYSSADWPLHGFYITDGGPARVRLFLKEPLFVIPSAITRSQMKPFENRCCATGLHQGAQCSDYVSTDLATNRGALLRLFLPVAVYLILKIQKTVVHLPRASEKALSCEPIAQVPHSLGEGRDDKETQRLAEARNEANVFRLGEDASRNPRGLVTRSDINVKPLLLLHLSYGLQL</sequence>
<evidence type="ECO:0000313" key="1">
    <source>
        <dbReference type="EMBL" id="KAF0035236.1"/>
    </source>
</evidence>
<reference evidence="1 2" key="1">
    <citation type="submission" date="2019-06" db="EMBL/GenBank/DDBJ databases">
        <title>Draft genomes of female and male turbot (Scophthalmus maximus).</title>
        <authorList>
            <person name="Xu H."/>
            <person name="Xu X.-W."/>
            <person name="Shao C."/>
            <person name="Chen S."/>
        </authorList>
    </citation>
    <scope>NUCLEOTIDE SEQUENCE [LARGE SCALE GENOMIC DNA]</scope>
    <source>
        <strain evidence="1">Ysfricsl-2016a</strain>
        <tissue evidence="1">Blood</tissue>
    </source>
</reference>
<gene>
    <name evidence="1" type="ORF">F2P81_012994</name>
</gene>
<proteinExistence type="predicted"/>
<dbReference type="AlphaFoldDB" id="A0A6A4SJ70"/>
<comment type="caution">
    <text evidence="1">The sequence shown here is derived from an EMBL/GenBank/DDBJ whole genome shotgun (WGS) entry which is preliminary data.</text>
</comment>
<dbReference type="Proteomes" id="UP000438429">
    <property type="component" value="Unassembled WGS sequence"/>
</dbReference>
<accession>A0A6A4SJ70</accession>